<keyword evidence="1" id="KW-0805">Transcription regulation</keyword>
<dbReference type="AlphaFoldDB" id="A0AAJ7DZS4"/>
<evidence type="ECO:0000313" key="6">
    <source>
        <dbReference type="RefSeq" id="XP_011502411.1"/>
    </source>
</evidence>
<dbReference type="InterPro" id="IPR035500">
    <property type="entry name" value="NHR-like_dom_sf"/>
</dbReference>
<keyword evidence="5" id="KW-1185">Reference proteome</keyword>
<dbReference type="InterPro" id="IPR050274">
    <property type="entry name" value="Nuclear_hormone_rcpt_NR2"/>
</dbReference>
<dbReference type="Gene3D" id="1.10.565.10">
    <property type="entry name" value="Retinoid X Receptor"/>
    <property type="match status" value="2"/>
</dbReference>
<protein>
    <submittedName>
        <fullName evidence="6">Hepatocyte nuclear factor 4-alpha</fullName>
    </submittedName>
</protein>
<evidence type="ECO:0000256" key="1">
    <source>
        <dbReference type="ARBA" id="ARBA00023015"/>
    </source>
</evidence>
<reference evidence="6" key="1">
    <citation type="submission" date="2025-08" db="UniProtKB">
        <authorList>
            <consortium name="RefSeq"/>
        </authorList>
    </citation>
    <scope>IDENTIFICATION</scope>
</reference>
<dbReference type="RefSeq" id="XP_011502411.1">
    <property type="nucleotide sequence ID" value="XM_011504109.1"/>
</dbReference>
<dbReference type="PRINTS" id="PR00398">
    <property type="entry name" value="STRDHORMONER"/>
</dbReference>
<evidence type="ECO:0000259" key="4">
    <source>
        <dbReference type="PROSITE" id="PS51843"/>
    </source>
</evidence>
<organism evidence="5 6">
    <name type="scientific">Ceratosolen solmsi marchali</name>
    <dbReference type="NCBI Taxonomy" id="326594"/>
    <lineage>
        <taxon>Eukaryota</taxon>
        <taxon>Metazoa</taxon>
        <taxon>Ecdysozoa</taxon>
        <taxon>Arthropoda</taxon>
        <taxon>Hexapoda</taxon>
        <taxon>Insecta</taxon>
        <taxon>Pterygota</taxon>
        <taxon>Neoptera</taxon>
        <taxon>Endopterygota</taxon>
        <taxon>Hymenoptera</taxon>
        <taxon>Apocrita</taxon>
        <taxon>Proctotrupomorpha</taxon>
        <taxon>Chalcidoidea</taxon>
        <taxon>Agaonidae</taxon>
        <taxon>Agaoninae</taxon>
        <taxon>Ceratosolen</taxon>
    </lineage>
</organism>
<dbReference type="PANTHER" id="PTHR24083">
    <property type="entry name" value="NUCLEAR HORMONE RECEPTOR"/>
    <property type="match status" value="1"/>
</dbReference>
<keyword evidence="3" id="KW-0675">Receptor</keyword>
<evidence type="ECO:0000313" key="5">
    <source>
        <dbReference type="Proteomes" id="UP000695007"/>
    </source>
</evidence>
<dbReference type="GeneID" id="105365852"/>
<dbReference type="SMART" id="SM00430">
    <property type="entry name" value="HOLI"/>
    <property type="match status" value="1"/>
</dbReference>
<dbReference type="KEGG" id="csol:105365852"/>
<feature type="non-terminal residue" evidence="6">
    <location>
        <position position="1"/>
    </location>
</feature>
<dbReference type="PROSITE" id="PS51843">
    <property type="entry name" value="NR_LBD"/>
    <property type="match status" value="1"/>
</dbReference>
<evidence type="ECO:0000256" key="2">
    <source>
        <dbReference type="ARBA" id="ARBA00023163"/>
    </source>
</evidence>
<dbReference type="SUPFAM" id="SSF48508">
    <property type="entry name" value="Nuclear receptor ligand-binding domain"/>
    <property type="match status" value="1"/>
</dbReference>
<gene>
    <name evidence="6" type="primary">LOC105365852</name>
</gene>
<evidence type="ECO:0000256" key="3">
    <source>
        <dbReference type="ARBA" id="ARBA00023170"/>
    </source>
</evidence>
<keyword evidence="2" id="KW-0804">Transcription</keyword>
<dbReference type="Proteomes" id="UP000695007">
    <property type="component" value="Unplaced"/>
</dbReference>
<name>A0AAJ7DZS4_9HYME</name>
<dbReference type="InterPro" id="IPR000536">
    <property type="entry name" value="Nucl_hrmn_rcpt_lig-bd"/>
</dbReference>
<dbReference type="InterPro" id="IPR001723">
    <property type="entry name" value="Nuclear_hrmn_rcpt"/>
</dbReference>
<accession>A0AAJ7DZS4</accession>
<dbReference type="Pfam" id="PF00104">
    <property type="entry name" value="Hormone_recep"/>
    <property type="match status" value="1"/>
</dbReference>
<proteinExistence type="predicted"/>
<dbReference type="CTD" id="44544"/>
<sequence length="186" mass="20832">KANVSDVCKSMKQQLLILVEWAKYIPAFGELALDDQIALLKANAGEHLFLGVARRSMHLKDILLLGNNCIIVKYFNAKGLSDINANKKIRHHIQTNLEDYINDHQYNNRGRFGEILLTLPALQSIQQMIDQIKFVRLLGVTHIDSLLQEMLLGSSITDFNTKSLPVMVDGGLLASGRDNAIIQHCL</sequence>
<feature type="domain" description="NR LBD" evidence="4">
    <location>
        <begin position="1"/>
        <end position="186"/>
    </location>
</feature>